<dbReference type="Pfam" id="PF02754">
    <property type="entry name" value="CCG"/>
    <property type="match status" value="2"/>
</dbReference>
<name>A0A1T4XL37_9BACT</name>
<dbReference type="PROSITE" id="PS51379">
    <property type="entry name" value="4FE4S_FER_2"/>
    <property type="match status" value="1"/>
</dbReference>
<sequence>MSRHKEERGPECILCGKCLSVCPLVAATGREELAPRSKALLASMLRQRPDALNGVAAARLASLCLGCERCAEVCAQGLRPAETVARLRAEHPGWREWLWKQWIQRAETLWPLARRTAGSLDRSPLRLLAQKPEPGRLGLMVKSLCGLDRSPMRAYLSLRDVPEPQDVMVRSGLDMAVPEGGPTAVAADALTSGVLLFSGCAGRHLRPEWDDTARALLAAMGLQRIHADFACCGSTLGTAGLFAEQRAARERNLEIWRAGGRGLVLTYCASCLHGLRAYADEPELFHGPAEVALWRRRVAPLSRLLKSVRFMVSDDAPQSVGYHRPCHTRGTDHDAALLRAVLGGRFRALPDRCCGFGGPLRLADPESADKVARQRVLDLDGLPQVLTGCTACALQLAASAPKTTITGHWLDSISQPLP</sequence>
<dbReference type="OrthoDB" id="9770306at2"/>
<dbReference type="RefSeq" id="WP_159447210.1">
    <property type="nucleotide sequence ID" value="NZ_FUYC01000012.1"/>
</dbReference>
<dbReference type="PANTHER" id="PTHR32479">
    <property type="entry name" value="GLYCOLATE OXIDASE IRON-SULFUR SUBUNIT"/>
    <property type="match status" value="1"/>
</dbReference>
<dbReference type="InterPro" id="IPR017896">
    <property type="entry name" value="4Fe4S_Fe-S-bd"/>
</dbReference>
<keyword evidence="1" id="KW-0004">4Fe-4S</keyword>
<evidence type="ECO:0000313" key="8">
    <source>
        <dbReference type="Proteomes" id="UP000190027"/>
    </source>
</evidence>
<dbReference type="Gene3D" id="1.10.1060.10">
    <property type="entry name" value="Alpha-helical ferredoxin"/>
    <property type="match status" value="1"/>
</dbReference>
<dbReference type="SUPFAM" id="SSF46548">
    <property type="entry name" value="alpha-helical ferredoxin"/>
    <property type="match status" value="1"/>
</dbReference>
<protein>
    <submittedName>
        <fullName evidence="7">Glycolate oxidase iron-sulfur subunit</fullName>
    </submittedName>
</protein>
<gene>
    <name evidence="7" type="ORF">SAMN02745704_02198</name>
</gene>
<keyword evidence="5" id="KW-0411">Iron-sulfur</keyword>
<keyword evidence="4" id="KW-0408">Iron</keyword>
<dbReference type="EMBL" id="FUYC01000012">
    <property type="protein sequence ID" value="SKA90272.1"/>
    <property type="molecule type" value="Genomic_DNA"/>
</dbReference>
<evidence type="ECO:0000256" key="4">
    <source>
        <dbReference type="ARBA" id="ARBA00023004"/>
    </source>
</evidence>
<organism evidence="7 8">
    <name type="scientific">Paucidesulfovibrio gracilis DSM 16080</name>
    <dbReference type="NCBI Taxonomy" id="1121449"/>
    <lineage>
        <taxon>Bacteria</taxon>
        <taxon>Pseudomonadati</taxon>
        <taxon>Thermodesulfobacteriota</taxon>
        <taxon>Desulfovibrionia</taxon>
        <taxon>Desulfovibrionales</taxon>
        <taxon>Desulfovibrionaceae</taxon>
        <taxon>Paucidesulfovibrio</taxon>
    </lineage>
</organism>
<dbReference type="Proteomes" id="UP000190027">
    <property type="component" value="Unassembled WGS sequence"/>
</dbReference>
<dbReference type="PROSITE" id="PS00198">
    <property type="entry name" value="4FE4S_FER_1"/>
    <property type="match status" value="1"/>
</dbReference>
<dbReference type="InterPro" id="IPR004017">
    <property type="entry name" value="Cys_rich_dom"/>
</dbReference>
<evidence type="ECO:0000256" key="5">
    <source>
        <dbReference type="ARBA" id="ARBA00023014"/>
    </source>
</evidence>
<reference evidence="7 8" key="1">
    <citation type="submission" date="2017-02" db="EMBL/GenBank/DDBJ databases">
        <authorList>
            <person name="Peterson S.W."/>
        </authorList>
    </citation>
    <scope>NUCLEOTIDE SEQUENCE [LARGE SCALE GENOMIC DNA]</scope>
    <source>
        <strain evidence="7 8">DSM 16080</strain>
    </source>
</reference>
<evidence type="ECO:0000313" key="7">
    <source>
        <dbReference type="EMBL" id="SKA90272.1"/>
    </source>
</evidence>
<dbReference type="AlphaFoldDB" id="A0A1T4XL37"/>
<accession>A0A1T4XL37</accession>
<dbReference type="Pfam" id="PF13183">
    <property type="entry name" value="Fer4_8"/>
    <property type="match status" value="1"/>
</dbReference>
<dbReference type="GO" id="GO:0046872">
    <property type="term" value="F:metal ion binding"/>
    <property type="evidence" value="ECO:0007669"/>
    <property type="project" value="UniProtKB-KW"/>
</dbReference>
<evidence type="ECO:0000256" key="3">
    <source>
        <dbReference type="ARBA" id="ARBA00022737"/>
    </source>
</evidence>
<evidence type="ECO:0000256" key="2">
    <source>
        <dbReference type="ARBA" id="ARBA00022723"/>
    </source>
</evidence>
<keyword evidence="3" id="KW-0677">Repeat</keyword>
<dbReference type="GO" id="GO:0051539">
    <property type="term" value="F:4 iron, 4 sulfur cluster binding"/>
    <property type="evidence" value="ECO:0007669"/>
    <property type="project" value="UniProtKB-KW"/>
</dbReference>
<evidence type="ECO:0000256" key="1">
    <source>
        <dbReference type="ARBA" id="ARBA00022485"/>
    </source>
</evidence>
<dbReference type="GO" id="GO:0016491">
    <property type="term" value="F:oxidoreductase activity"/>
    <property type="evidence" value="ECO:0007669"/>
    <property type="project" value="UniProtKB-ARBA"/>
</dbReference>
<dbReference type="InterPro" id="IPR017900">
    <property type="entry name" value="4Fe4S_Fe_S_CS"/>
</dbReference>
<keyword evidence="8" id="KW-1185">Reference proteome</keyword>
<dbReference type="STRING" id="1121449.SAMN02745704_02198"/>
<feature type="domain" description="4Fe-4S ferredoxin-type" evidence="6">
    <location>
        <begin position="4"/>
        <end position="32"/>
    </location>
</feature>
<dbReference type="InterPro" id="IPR009051">
    <property type="entry name" value="Helical_ferredxn"/>
</dbReference>
<proteinExistence type="predicted"/>
<keyword evidence="2" id="KW-0479">Metal-binding</keyword>
<evidence type="ECO:0000259" key="6">
    <source>
        <dbReference type="PROSITE" id="PS51379"/>
    </source>
</evidence>